<accession>A0A8S1S9B1</accession>
<dbReference type="PANTHER" id="PTHR15332">
    <property type="entry name" value="PROPROTEIN CONVERTASE SUBTILISIN_KEXIN TYPE 5-LIKE"/>
    <property type="match status" value="1"/>
</dbReference>
<evidence type="ECO:0000313" key="3">
    <source>
        <dbReference type="Proteomes" id="UP000683925"/>
    </source>
</evidence>
<dbReference type="OrthoDB" id="311164at2759"/>
<feature type="domain" description="EGF-like" evidence="1">
    <location>
        <begin position="12"/>
        <end position="60"/>
    </location>
</feature>
<evidence type="ECO:0000313" key="2">
    <source>
        <dbReference type="EMBL" id="CAD8137831.1"/>
    </source>
</evidence>
<feature type="domain" description="EGF-like" evidence="1">
    <location>
        <begin position="303"/>
        <end position="345"/>
    </location>
</feature>
<feature type="domain" description="EGF-like" evidence="1">
    <location>
        <begin position="116"/>
        <end position="155"/>
    </location>
</feature>
<organism evidence="2 3">
    <name type="scientific">Paramecium octaurelia</name>
    <dbReference type="NCBI Taxonomy" id="43137"/>
    <lineage>
        <taxon>Eukaryota</taxon>
        <taxon>Sar</taxon>
        <taxon>Alveolata</taxon>
        <taxon>Ciliophora</taxon>
        <taxon>Intramacronucleata</taxon>
        <taxon>Oligohymenophorea</taxon>
        <taxon>Peniculida</taxon>
        <taxon>Parameciidae</taxon>
        <taxon>Paramecium</taxon>
    </lineage>
</organism>
<name>A0A8S1S9B1_PAROT</name>
<dbReference type="Proteomes" id="UP000683925">
    <property type="component" value="Unassembled WGS sequence"/>
</dbReference>
<feature type="domain" description="EGF-like" evidence="1">
    <location>
        <begin position="398"/>
        <end position="433"/>
    </location>
</feature>
<reference evidence="2" key="1">
    <citation type="submission" date="2021-01" db="EMBL/GenBank/DDBJ databases">
        <authorList>
            <consortium name="Genoscope - CEA"/>
            <person name="William W."/>
        </authorList>
    </citation>
    <scope>NUCLEOTIDE SEQUENCE</scope>
</reference>
<evidence type="ECO:0000259" key="1">
    <source>
        <dbReference type="SMART" id="SM00181"/>
    </source>
</evidence>
<feature type="domain" description="EGF-like" evidence="1">
    <location>
        <begin position="441"/>
        <end position="478"/>
    </location>
</feature>
<proteinExistence type="predicted"/>
<comment type="caution">
    <text evidence="2">The sequence shown here is derived from an EMBL/GenBank/DDBJ whole genome shotgun (WGS) entry which is preliminary data.</text>
</comment>
<dbReference type="InterPro" id="IPR000742">
    <property type="entry name" value="EGF"/>
</dbReference>
<feature type="domain" description="EGF-like" evidence="1">
    <location>
        <begin position="163"/>
        <end position="202"/>
    </location>
</feature>
<dbReference type="PANTHER" id="PTHR15332:SF175">
    <property type="entry name" value="PROPROTEIN CONVERTASE SUBTILISIN_KEXIN TYPE 5-LIKE"/>
    <property type="match status" value="1"/>
</dbReference>
<dbReference type="EMBL" id="CAJJDP010000008">
    <property type="protein sequence ID" value="CAD8137831.1"/>
    <property type="molecule type" value="Genomic_DNA"/>
</dbReference>
<dbReference type="SMART" id="SM00261">
    <property type="entry name" value="FU"/>
    <property type="match status" value="9"/>
</dbReference>
<gene>
    <name evidence="2" type="ORF">POCTA_138.1.T0090046</name>
</gene>
<dbReference type="InterPro" id="IPR006212">
    <property type="entry name" value="Furin_repeat"/>
</dbReference>
<feature type="domain" description="EGF-like" evidence="1">
    <location>
        <begin position="353"/>
        <end position="390"/>
    </location>
</feature>
<sequence length="666" mass="75613">MFEANDDKLCKLCSKICLTCVNSSDYCLTCSITNFRQFKAGNTCECIQGYYENPINQNCEQCASSCLTCSLLQDNCLTCNTSLNLLLVNNLCLCQQSYYFDSLTNSCQYCNITCLECKNSSQCVSCRLTTRYFDEESNQCLCKNGFYEHNQQNCAQCDLTCETCEITNTNCITCTSEFNRQLTANMCLCIDGFYEAGIEKCQKCSNLAKHVNLLPQIVYLAMKLNNIGFNTTINVYANLDILNKIQQSVQECLTCKGSANLCTSCDIDSKRIDQSIIHKCPCISGFYQDEGYICQKCHIKCQSCVIESDKCLSCNIALNANRKTLSGQCDCKEGYYDDGTQIQCQKCNFKCKTCVLEANYCQICQNKLRMNPPTCNCIDGYYEDEQFTCQICSTQCNTCEFEPSNCLTCKPGRIDIDCKCIDGYFEIGQIICQQCAFQCSTCHLDPLNCKTCRGNRIQEPFCFCQFGYFDDYSNQNCQKCDSTCLECNINGCQSCFGNRLLNDENDCIPPPNSISYQTTPWCSTCQIAVLKAFLSDDLNKIIIRFDFPLNPKSFNSQLENNKCYQLFELVSTQTFGYNPTCFINPSDNQELLISLGENPNINVGDEIIFKSNSISHIDCEMALQQFIFTQLQSPIHLLLPKIEQFNLFKIYLIQWKSKAKQNHLEI</sequence>
<feature type="domain" description="EGF-like" evidence="1">
    <location>
        <begin position="68"/>
        <end position="108"/>
    </location>
</feature>
<protein>
    <recommendedName>
        <fullName evidence="1">EGF-like domain-containing protein</fullName>
    </recommendedName>
</protein>
<dbReference type="AlphaFoldDB" id="A0A8S1S9B1"/>
<dbReference type="SMART" id="SM00181">
    <property type="entry name" value="EGF"/>
    <property type="match status" value="9"/>
</dbReference>
<keyword evidence="3" id="KW-1185">Reference proteome</keyword>
<feature type="domain" description="EGF-like" evidence="1">
    <location>
        <begin position="251"/>
        <end position="295"/>
    </location>
</feature>